<proteinExistence type="predicted"/>
<organism evidence="4 5">
    <name type="scientific">Microbaculum marinisediminis</name>
    <dbReference type="NCBI Taxonomy" id="2931392"/>
    <lineage>
        <taxon>Bacteria</taxon>
        <taxon>Pseudomonadati</taxon>
        <taxon>Pseudomonadota</taxon>
        <taxon>Alphaproteobacteria</taxon>
        <taxon>Hyphomicrobiales</taxon>
        <taxon>Tepidamorphaceae</taxon>
        <taxon>Microbaculum</taxon>
    </lineage>
</organism>
<keyword evidence="1 4" id="KW-0808">Transferase</keyword>
<evidence type="ECO:0000313" key="5">
    <source>
        <dbReference type="Proteomes" id="UP001320898"/>
    </source>
</evidence>
<dbReference type="RefSeq" id="WP_261614393.1">
    <property type="nucleotide sequence ID" value="NZ_JALIDZ010000001.1"/>
</dbReference>
<dbReference type="InterPro" id="IPR016181">
    <property type="entry name" value="Acyl_CoA_acyltransferase"/>
</dbReference>
<dbReference type="GO" id="GO:0016747">
    <property type="term" value="F:acyltransferase activity, transferring groups other than amino-acyl groups"/>
    <property type="evidence" value="ECO:0007669"/>
    <property type="project" value="InterPro"/>
</dbReference>
<dbReference type="InterPro" id="IPR000182">
    <property type="entry name" value="GNAT_dom"/>
</dbReference>
<comment type="caution">
    <text evidence="4">The sequence shown here is derived from an EMBL/GenBank/DDBJ whole genome shotgun (WGS) entry which is preliminary data.</text>
</comment>
<sequence length="155" mass="16824">MTGPSPRLRRARLADVGAIVALLADDDLGRAREDLSTPLSPAYTDAFQAIDSDPNQVLAVAEVDGQVVGCLQLTFQPGLSRKGMWCGLIEGVRVARTRRGGGLGRQMMAWAIEECRKRDCGMVQLTSDTSRKDAHRFYESLGFAASHVGMKMALD</sequence>
<dbReference type="EMBL" id="JALIDZ010000001">
    <property type="protein sequence ID" value="MCT8970841.1"/>
    <property type="molecule type" value="Genomic_DNA"/>
</dbReference>
<gene>
    <name evidence="4" type="ORF">MUB46_03110</name>
</gene>
<evidence type="ECO:0000256" key="1">
    <source>
        <dbReference type="ARBA" id="ARBA00022679"/>
    </source>
</evidence>
<dbReference type="PANTHER" id="PTHR43877">
    <property type="entry name" value="AMINOALKYLPHOSPHONATE N-ACETYLTRANSFERASE-RELATED-RELATED"/>
    <property type="match status" value="1"/>
</dbReference>
<name>A0AAW5QS12_9HYPH</name>
<dbReference type="PANTHER" id="PTHR43877:SF2">
    <property type="entry name" value="AMINOALKYLPHOSPHONATE N-ACETYLTRANSFERASE-RELATED"/>
    <property type="match status" value="1"/>
</dbReference>
<evidence type="ECO:0000259" key="3">
    <source>
        <dbReference type="PROSITE" id="PS51186"/>
    </source>
</evidence>
<protein>
    <submittedName>
        <fullName evidence="4">GNAT family N-acetyltransferase</fullName>
        <ecNumber evidence="4">2.3.1.-</ecNumber>
    </submittedName>
</protein>
<evidence type="ECO:0000313" key="4">
    <source>
        <dbReference type="EMBL" id="MCT8970841.1"/>
    </source>
</evidence>
<dbReference type="EC" id="2.3.1.-" evidence="4"/>
<feature type="domain" description="N-acetyltransferase" evidence="3">
    <location>
        <begin position="18"/>
        <end position="155"/>
    </location>
</feature>
<dbReference type="AlphaFoldDB" id="A0AAW5QS12"/>
<reference evidence="4 5" key="1">
    <citation type="submission" date="2022-04" db="EMBL/GenBank/DDBJ databases">
        <authorList>
            <person name="Ye Y.-Q."/>
            <person name="Du Z.-J."/>
        </authorList>
    </citation>
    <scope>NUCLEOTIDE SEQUENCE [LARGE SCALE GENOMIC DNA]</scope>
    <source>
        <strain evidence="4 5">A6E488</strain>
    </source>
</reference>
<dbReference type="Gene3D" id="3.40.630.30">
    <property type="match status" value="1"/>
</dbReference>
<dbReference type="Pfam" id="PF00583">
    <property type="entry name" value="Acetyltransf_1"/>
    <property type="match status" value="1"/>
</dbReference>
<accession>A0AAW5QS12</accession>
<keyword evidence="5" id="KW-1185">Reference proteome</keyword>
<dbReference type="PROSITE" id="PS51186">
    <property type="entry name" value="GNAT"/>
    <property type="match status" value="1"/>
</dbReference>
<dbReference type="Proteomes" id="UP001320898">
    <property type="component" value="Unassembled WGS sequence"/>
</dbReference>
<keyword evidence="2 4" id="KW-0012">Acyltransferase</keyword>
<dbReference type="SUPFAM" id="SSF55729">
    <property type="entry name" value="Acyl-CoA N-acyltransferases (Nat)"/>
    <property type="match status" value="1"/>
</dbReference>
<evidence type="ECO:0000256" key="2">
    <source>
        <dbReference type="ARBA" id="ARBA00023315"/>
    </source>
</evidence>
<dbReference type="InterPro" id="IPR050832">
    <property type="entry name" value="Bact_Acetyltransf"/>
</dbReference>